<protein>
    <submittedName>
        <fullName evidence="1">Accessory Sec system protein Asp3</fullName>
    </submittedName>
</protein>
<proteinExistence type="predicted"/>
<evidence type="ECO:0000313" key="1">
    <source>
        <dbReference type="EMBL" id="MTV98920.1"/>
    </source>
</evidence>
<evidence type="ECO:0000313" key="2">
    <source>
        <dbReference type="Proteomes" id="UP000437160"/>
    </source>
</evidence>
<dbReference type="NCBIfam" id="TIGR03711">
    <property type="entry name" value="acc_sec_asp3"/>
    <property type="match status" value="1"/>
</dbReference>
<organism evidence="1 2">
    <name type="scientific">Streptococcus pneumoniae</name>
    <dbReference type="NCBI Taxonomy" id="1313"/>
    <lineage>
        <taxon>Bacteria</taxon>
        <taxon>Bacillati</taxon>
        <taxon>Bacillota</taxon>
        <taxon>Bacilli</taxon>
        <taxon>Lactobacillales</taxon>
        <taxon>Streptococcaceae</taxon>
        <taxon>Streptococcus</taxon>
    </lineage>
</organism>
<dbReference type="Proteomes" id="UP000437160">
    <property type="component" value="Unassembled WGS sequence"/>
</dbReference>
<accession>A0A0B7M282</accession>
<dbReference type="Pfam" id="PF15432">
    <property type="entry name" value="Sec-ASP3"/>
    <property type="match status" value="1"/>
</dbReference>
<dbReference type="GO" id="GO:0015031">
    <property type="term" value="P:protein transport"/>
    <property type="evidence" value="ECO:0007669"/>
    <property type="project" value="InterPro"/>
</dbReference>
<name>A0A0B7M282_STREE</name>
<dbReference type="EMBL" id="WNIA01000037">
    <property type="protein sequence ID" value="MTV98920.1"/>
    <property type="molecule type" value="Genomic_DNA"/>
</dbReference>
<gene>
    <name evidence="1" type="primary">asp3</name>
    <name evidence="1" type="ORF">GM536_07450</name>
</gene>
<dbReference type="InterPro" id="IPR022259">
    <property type="entry name" value="Acessory_Sec_prot_Asp3"/>
</dbReference>
<dbReference type="AlphaFoldDB" id="A0A0B7M282"/>
<reference evidence="1 2" key="1">
    <citation type="submission" date="2019-11" db="EMBL/GenBank/DDBJ databases">
        <title>Growth characteristics of pneumococcus vary with the chemical composition of the capsule and with environmental conditions.</title>
        <authorList>
            <person name="Tothpal A."/>
            <person name="Desobry K."/>
            <person name="Joshi S."/>
            <person name="Wyllie A.L."/>
            <person name="Weinberger D.M."/>
        </authorList>
    </citation>
    <scope>NUCLEOTIDE SEQUENCE [LARGE SCALE GENOMIC DNA]</scope>
    <source>
        <strain evidence="2">pnumococcus19F</strain>
    </source>
</reference>
<dbReference type="RefSeq" id="WP_000236891.1">
    <property type="nucleotide sequence ID" value="NZ_AP025938.1"/>
</dbReference>
<sequence>MVIRRQKEIFWGEFKGASLGNLRENSFLYGSIVIYYARNHIYFENEMISSGTMVHEWTSSFNFQGNRLTPTLPLIKKGHRYRLTSNMTIKPDNGLYFRLIFKDRYDEKVSQLIKKDLTFTFTYPEEAYNYSIQLLSAGLKSVDFHSFSIEEDYTEQNVE</sequence>
<comment type="caution">
    <text evidence="1">The sequence shown here is derived from an EMBL/GenBank/DDBJ whole genome shotgun (WGS) entry which is preliminary data.</text>
</comment>